<dbReference type="EMBL" id="SNRW01028963">
    <property type="protein sequence ID" value="KAA6359062.1"/>
    <property type="molecule type" value="Genomic_DNA"/>
</dbReference>
<dbReference type="GO" id="GO:0031267">
    <property type="term" value="F:small GTPase binding"/>
    <property type="evidence" value="ECO:0007669"/>
    <property type="project" value="InterPro"/>
</dbReference>
<dbReference type="AlphaFoldDB" id="A0A5J4TMF5"/>
<reference evidence="2 3" key="1">
    <citation type="submission" date="2019-03" db="EMBL/GenBank/DDBJ databases">
        <title>Single cell metagenomics reveals metabolic interactions within the superorganism composed of flagellate Streblomastix strix and complex community of Bacteroidetes bacteria on its surface.</title>
        <authorList>
            <person name="Treitli S.C."/>
            <person name="Kolisko M."/>
            <person name="Husnik F."/>
            <person name="Keeling P."/>
            <person name="Hampl V."/>
        </authorList>
    </citation>
    <scope>NUCLEOTIDE SEQUENCE [LARGE SCALE GENOMIC DNA]</scope>
    <source>
        <strain evidence="2">ST1C</strain>
    </source>
</reference>
<sequence>EEGSKNEVVSNEAKQSFAVGGDYYEPVSSADSSLVVEQLIVEGVEDVLVSDFTDLFSRMNKCNKLYDNFTFSPVKMRIFLVLAGRLHHEPSNNANFNIVTQHLEKFKSQEPDAPLYLAHVFTCQTQINVSVRAQAGKTLKSALTQKQQVYNQQILQNVLQMIVQALIEENIGLRRTAGNVAASFVEIDGLENSFPFIAALAGSLDVSQPQTQIEGTVDCLLKTIEIKELIRR</sequence>
<protein>
    <recommendedName>
        <fullName evidence="1">Importin N-terminal domain-containing protein</fullName>
    </recommendedName>
</protein>
<evidence type="ECO:0000313" key="2">
    <source>
        <dbReference type="EMBL" id="KAA6359062.1"/>
    </source>
</evidence>
<evidence type="ECO:0000259" key="1">
    <source>
        <dbReference type="SMART" id="SM00913"/>
    </source>
</evidence>
<name>A0A5J4TMF5_9EUKA</name>
<dbReference type="Gene3D" id="1.25.10.10">
    <property type="entry name" value="Leucine-rich Repeat Variant"/>
    <property type="match status" value="1"/>
</dbReference>
<dbReference type="GO" id="GO:0006886">
    <property type="term" value="P:intracellular protein transport"/>
    <property type="evidence" value="ECO:0007669"/>
    <property type="project" value="InterPro"/>
</dbReference>
<accession>A0A5J4TMF5</accession>
<feature type="domain" description="Importin N-terminal" evidence="1">
    <location>
        <begin position="99"/>
        <end position="164"/>
    </location>
</feature>
<comment type="caution">
    <text evidence="2">The sequence shown here is derived from an EMBL/GenBank/DDBJ whole genome shotgun (WGS) entry which is preliminary data.</text>
</comment>
<dbReference type="InterPro" id="IPR001494">
    <property type="entry name" value="Importin-beta_N"/>
</dbReference>
<dbReference type="OrthoDB" id="951172at2759"/>
<proteinExistence type="predicted"/>
<feature type="non-terminal residue" evidence="2">
    <location>
        <position position="1"/>
    </location>
</feature>
<dbReference type="InterPro" id="IPR016024">
    <property type="entry name" value="ARM-type_fold"/>
</dbReference>
<evidence type="ECO:0000313" key="3">
    <source>
        <dbReference type="Proteomes" id="UP000324800"/>
    </source>
</evidence>
<dbReference type="SUPFAM" id="SSF48371">
    <property type="entry name" value="ARM repeat"/>
    <property type="match status" value="1"/>
</dbReference>
<gene>
    <name evidence="2" type="ORF">EZS28_045411</name>
</gene>
<dbReference type="Proteomes" id="UP000324800">
    <property type="component" value="Unassembled WGS sequence"/>
</dbReference>
<dbReference type="InterPro" id="IPR011989">
    <property type="entry name" value="ARM-like"/>
</dbReference>
<dbReference type="SMART" id="SM00913">
    <property type="entry name" value="IBN_N"/>
    <property type="match status" value="1"/>
</dbReference>
<organism evidence="2 3">
    <name type="scientific">Streblomastix strix</name>
    <dbReference type="NCBI Taxonomy" id="222440"/>
    <lineage>
        <taxon>Eukaryota</taxon>
        <taxon>Metamonada</taxon>
        <taxon>Preaxostyla</taxon>
        <taxon>Oxymonadida</taxon>
        <taxon>Streblomastigidae</taxon>
        <taxon>Streblomastix</taxon>
    </lineage>
</organism>